<dbReference type="AlphaFoldDB" id="A0A317JQ65"/>
<comment type="caution">
    <text evidence="1">The sequence shown here is derived from an EMBL/GenBank/DDBJ whole genome shotgun (WGS) entry which is preliminary data.</text>
</comment>
<evidence type="ECO:0000313" key="2">
    <source>
        <dbReference type="Proteomes" id="UP000246104"/>
    </source>
</evidence>
<reference evidence="1 2" key="1">
    <citation type="submission" date="2018-02" db="EMBL/GenBank/DDBJ databases">
        <title>Genomic Reconstructions from Amazon Rainforest and Pasture Soil Reveal Novel Insights into the Physiology of Candidate Phyla in Tropical Sites.</title>
        <authorList>
            <person name="Kroeger M.E."/>
            <person name="Delmont T."/>
            <person name="Eren A.M."/>
            <person name="Guo J."/>
            <person name="Meyer K.M."/>
            <person name="Khan K."/>
            <person name="Rodrigues J.L.M."/>
            <person name="Bohannan B.J.M."/>
            <person name="Tringe S."/>
            <person name="Borges C.D."/>
            <person name="Tiedje J."/>
            <person name="Tsai S.M."/>
            <person name="Nusslein K."/>
        </authorList>
    </citation>
    <scope>NUCLEOTIDE SEQUENCE [LARGE SCALE GENOMIC DNA]</scope>
    <source>
        <strain evidence="1">Amazon FNV 2010 28 9</strain>
    </source>
</reference>
<protein>
    <submittedName>
        <fullName evidence="1">Uncharacterized protein</fullName>
    </submittedName>
</protein>
<name>A0A317JQ65_9BACT</name>
<accession>A0A317JQ65</accession>
<dbReference type="EMBL" id="PSRQ01000032">
    <property type="protein sequence ID" value="PWU23453.1"/>
    <property type="molecule type" value="Genomic_DNA"/>
</dbReference>
<sequence>MKASEKSGAFLVGYLAFATEEDSGQISLIEEVTAHQARVAMEQEFLKQRNLFIAEMKKQYSSLSLEAMQKELDKTLEEINEIEEGREPYNDSPFLVARVFQELIAENNTHLADSK</sequence>
<evidence type="ECO:0000313" key="1">
    <source>
        <dbReference type="EMBL" id="PWU23453.1"/>
    </source>
</evidence>
<proteinExistence type="predicted"/>
<organism evidence="1 2">
    <name type="scientific">Candidatus Cerribacteria bacterium 'Amazon FNV 2010 28 9'</name>
    <dbReference type="NCBI Taxonomy" id="2081795"/>
    <lineage>
        <taxon>Bacteria</taxon>
        <taxon>Candidatus Cerribacteria</taxon>
    </lineage>
</organism>
<dbReference type="Proteomes" id="UP000246104">
    <property type="component" value="Unassembled WGS sequence"/>
</dbReference>
<gene>
    <name evidence="1" type="ORF">C5B42_02765</name>
</gene>